<evidence type="ECO:0008006" key="3">
    <source>
        <dbReference type="Google" id="ProtNLM"/>
    </source>
</evidence>
<name>D3RQH2_ALLVD</name>
<proteinExistence type="predicted"/>
<evidence type="ECO:0000313" key="1">
    <source>
        <dbReference type="EMBL" id="ADC61777.1"/>
    </source>
</evidence>
<evidence type="ECO:0000313" key="2">
    <source>
        <dbReference type="Proteomes" id="UP000001441"/>
    </source>
</evidence>
<dbReference type="HOGENOM" id="CLU_003627_0_0_6"/>
<dbReference type="EMBL" id="CP001896">
    <property type="protein sequence ID" value="ADC61777.1"/>
    <property type="molecule type" value="Genomic_DNA"/>
</dbReference>
<dbReference type="OrthoDB" id="9757917at2"/>
<dbReference type="Proteomes" id="UP000001441">
    <property type="component" value="Chromosome"/>
</dbReference>
<organism evidence="1 2">
    <name type="scientific">Allochromatium vinosum (strain ATCC 17899 / DSM 180 / NBRC 103801 / NCIMB 10441 / D)</name>
    <name type="common">Chromatium vinosum</name>
    <dbReference type="NCBI Taxonomy" id="572477"/>
    <lineage>
        <taxon>Bacteria</taxon>
        <taxon>Pseudomonadati</taxon>
        <taxon>Pseudomonadota</taxon>
        <taxon>Gammaproteobacteria</taxon>
        <taxon>Chromatiales</taxon>
        <taxon>Chromatiaceae</taxon>
        <taxon>Allochromatium</taxon>
    </lineage>
</organism>
<dbReference type="eggNOG" id="COG5635">
    <property type="taxonomic scope" value="Bacteria"/>
</dbReference>
<keyword evidence="2" id="KW-1185">Reference proteome</keyword>
<accession>D3RQH2</accession>
<sequence length="1397" mass="163252">MTLRWQDIKSFNNSQNNAFEELVCQLAREESIEGRKEFYRVAAPDGGVEAYCVLGNGDEYGWQAKYFSSMGTSQWNQVEDSFKTALSTHPRLKKYFICIPLDRQDPRREQQTWFMDRWNEKTKAWADYVKSQGRDIIFEYWGSSELIYRLSQEKHAGRKLFWFSQDDFSDSWFKSQVNTSIENLGKRYTPELNIELEIAKYFDAISKNDIYREAVKHKFHELILSINKAASSLSSLGVDNEIKEIKQSISDIEYQFALSQNKELSLIDINSLERGIDTIKRSLANCDDQTNKNVEKNDSRDYTKHHINEAWGAIYDFIDFIHSPILKLSNNPFALLSGTAGIGKSHLLADIALNRTNSNKSCILLLGQHFTSEEPPWTQILRSLLRLDCNEKQLLGALNAKAEAQGERLLFIIDAINEGRGKYFWRDHINGFVSAFKNYPWIGLILSIRSSYKELLIPKEILTNEKMTILRHNGFESIEYQASSFFFAQYGIEQPSVPLLNPEFSNPLFLRLFCEGLNRSNLTKIPKGYGGISSVIEFFINSINEKLSHPNYFDFPSTQNLIKKVVHKIIAYKLEQSLDHINYENAFEIADNTLSKYSSKRRFLDALISEGVLSKNLFWKENNEYEEGVYLTYERLDDHLTVSYLLDKYSEDDLQSLFKVGGGLYHYVEKSSASQGIVEAFAIQIPERTGYELYELIDDERKDNLNIINSFIYSLIWRDPGTIKDKTITYVNEHVLRYVESFDQFFQMVYSVALDPEHFYNADRLHKYLMQFSLPDRDSFWTTYIHNQDNRETSMFRLIDWAALDEDKSYLSDKSRLLAAKALAWIFTSTNISFRDSATKALIVLLENNIKIITSLLSEFEKVNDPYVYERIFAAAYGAVLRSDELGDIDTLSQYIVKTIFRAEEVYVNVLVRDYARNIVEFGIYKERFSLDDISIVRPPYKSSFPTTFPANEEIDAYRYDYNSKEFKDYYWGQNSILSSMVTEYGRGMCSYGDFGRYTFQSALHAWGDFDPNDLSNYACKIIFEEYGYDVEKHGKFDRRASSGDRHKNKTERIGKKYQWIALYEVLARISDNHKMIDESTRWGDDKQYVWFQGPWNPFVRNIDPTVIIRPLDNACSPITVKHKYSDWNYKNEEWLVRDSDLLNPEDIIPLTDSKAHEWIVLENDLSWEEPVPIGQDKYNYPRKHLWYQIRSYFVKEEDEAELLAYLNAQHFMGRWFPESHDRYQVFSREYYWSPAYQYFDKPYYGGYGWEDVLDENRDNVIAHVLPTAERHIWESGADYENQPSYLSPRRLMFLEMNLQYSNNIGEWLSETGEVIVLDLSVIDGGPSNLIVKKDALQRFLKENKLSIFWTCLGEKNIYGTSFSGMHFSQWLELSGVYTLKNGHIKGEIRPIIKGIQ</sequence>
<dbReference type="RefSeq" id="WP_012970053.1">
    <property type="nucleotide sequence ID" value="NC_013851.1"/>
</dbReference>
<reference evidence="1 2" key="1">
    <citation type="journal article" date="2011" name="Stand. Genomic Sci.">
        <title>Complete genome sequence of Allochromatium vinosum DSM 180(T).</title>
        <authorList>
            <person name="Weissgerber T."/>
            <person name="Zigann R."/>
            <person name="Bruce D."/>
            <person name="Chang Y.J."/>
            <person name="Detter J.C."/>
            <person name="Han C."/>
            <person name="Hauser L."/>
            <person name="Jeffries C.D."/>
            <person name="Land M."/>
            <person name="Munk A.C."/>
            <person name="Tapia R."/>
            <person name="Dahl C."/>
        </authorList>
    </citation>
    <scope>NUCLEOTIDE SEQUENCE [LARGE SCALE GENOMIC DNA]</scope>
    <source>
        <strain evidence="2">ATCC 17899 / DSM 180 / NBRC 103801 / NCIMB 10441 / D</strain>
    </source>
</reference>
<dbReference type="STRING" id="572477.Alvin_0831"/>
<protein>
    <recommendedName>
        <fullName evidence="3">ATP-binding protein</fullName>
    </recommendedName>
</protein>
<gene>
    <name evidence="1" type="ordered locus">Alvin_0831</name>
</gene>
<dbReference type="KEGG" id="alv:Alvin_0831"/>